<feature type="compositionally biased region" description="Basic and acidic residues" evidence="2">
    <location>
        <begin position="235"/>
        <end position="247"/>
    </location>
</feature>
<evidence type="ECO:0000256" key="2">
    <source>
        <dbReference type="SAM" id="MobiDB-lite"/>
    </source>
</evidence>
<dbReference type="EMBL" id="JADQDN010000007">
    <property type="protein sequence ID" value="MBF9197261.1"/>
    <property type="molecule type" value="Genomic_DNA"/>
</dbReference>
<reference evidence="3 4" key="1">
    <citation type="submission" date="2020-11" db="EMBL/GenBank/DDBJ databases">
        <authorList>
            <person name="Kim M.K."/>
        </authorList>
    </citation>
    <scope>NUCLEOTIDE SEQUENCE [LARGE SCALE GENOMIC DNA]</scope>
    <source>
        <strain evidence="3 4">BT290</strain>
    </source>
</reference>
<feature type="compositionally biased region" description="Polar residues" evidence="2">
    <location>
        <begin position="218"/>
        <end position="228"/>
    </location>
</feature>
<feature type="compositionally biased region" description="Polar residues" evidence="2">
    <location>
        <begin position="302"/>
        <end position="315"/>
    </location>
</feature>
<feature type="compositionally biased region" description="Polar residues" evidence="2">
    <location>
        <begin position="282"/>
        <end position="294"/>
    </location>
</feature>
<evidence type="ECO:0000313" key="4">
    <source>
        <dbReference type="Proteomes" id="UP000611708"/>
    </source>
</evidence>
<comment type="caution">
    <text evidence="3">The sequence shown here is derived from an EMBL/GenBank/DDBJ whole genome shotgun (WGS) entry which is preliminary data.</text>
</comment>
<sequence>MPKVAEIQLAPNNMQAGGGALPDSYSPPAERWQNLPLFALQSSTDVAAEGEVRLLALQVAFERERNNAAAARLQVAALQEQMASLQEKQEEVLVLREQLADTEAHTRQATGSTIAESEQRRLAEQALLKVTALQEELASLSTQILMAKTTAESEKAKAASALMQLEAVQHQLAIITALQSDRMEADKHLQPNDDHIALDNLRDAHPGQRSSKLPLLPVTTTASSVEQRQTPHRSGRPDKSERAKDSTPRQAPLSIGTKPPARPVDKSAAAPVRAPEPEASRQTTLSHEQRNQSVRFVGKLSQRANQQPRLLTQDAQNRRGPGALSLPNDLLPDSRLW</sequence>
<evidence type="ECO:0000313" key="3">
    <source>
        <dbReference type="EMBL" id="MBF9197261.1"/>
    </source>
</evidence>
<name>A0ABS0HUS5_9HYPH</name>
<proteinExistence type="predicted"/>
<keyword evidence="4" id="KW-1185">Reference proteome</keyword>
<organism evidence="3 4">
    <name type="scientific">Microvirga terrestris</name>
    <dbReference type="NCBI Taxonomy" id="2791024"/>
    <lineage>
        <taxon>Bacteria</taxon>
        <taxon>Pseudomonadati</taxon>
        <taxon>Pseudomonadota</taxon>
        <taxon>Alphaproteobacteria</taxon>
        <taxon>Hyphomicrobiales</taxon>
        <taxon>Methylobacteriaceae</taxon>
        <taxon>Microvirga</taxon>
    </lineage>
</organism>
<accession>A0ABS0HUS5</accession>
<gene>
    <name evidence="3" type="ORF">I2H36_14535</name>
</gene>
<feature type="coiled-coil region" evidence="1">
    <location>
        <begin position="61"/>
        <end position="143"/>
    </location>
</feature>
<evidence type="ECO:0000256" key="1">
    <source>
        <dbReference type="SAM" id="Coils"/>
    </source>
</evidence>
<protein>
    <submittedName>
        <fullName evidence="3">Uncharacterized protein</fullName>
    </submittedName>
</protein>
<keyword evidence="1" id="KW-0175">Coiled coil</keyword>
<feature type="region of interest" description="Disordered" evidence="2">
    <location>
        <begin position="204"/>
        <end position="337"/>
    </location>
</feature>
<dbReference type="Proteomes" id="UP000611708">
    <property type="component" value="Unassembled WGS sequence"/>
</dbReference>
<dbReference type="RefSeq" id="WP_196264630.1">
    <property type="nucleotide sequence ID" value="NZ_JADQDN010000007.1"/>
</dbReference>